<accession>A0ACC0WE12</accession>
<sequence length="1262" mass="141014">MSDARVDMDAELAQLLREQERFLHEKKQPSAKIIHRGDPSNVPDGNIVENVRKDHPRGLKSVIERQVTPVGQAKLEFPSKSCGFPAVQKRGPGQSLFGRQRREAASKKQEESLNDEESAINASNRARLEEMSPQEIREAQEELKRMLDPKLIEKFKNRRRKVDQNETEKAVDDTTNVRGGTSGLESIKMEGKEQFEKAEVIQRLAAVKTEEELNEQVNLLPLEERAKLDWTRSSIGKRSKNRDVSSKLARPTALDATLERFDLDGKVLEATAAELPMHSGLFHHGDEPHAAGYTLPELLHLARSSVASQRAMALHVVSKILHNRQLDASASLSVVPRVLPRDMAITLRIVLDDQNRTALSAGVSALHAFIVPIAIDSVLESHFVAELKHGTVLFPPEVHLHRDGRNRSNDLHARETEEVVYIDTAEADDGSRISDEDLAALDPMQALLNMDLTTRLRYILETIQLPDQQVTEKILEIFIAVARYSPRAAHEVTSNTRLIKLLQQKYIENEHILSFQEDNTPSLRFCLRALQLVRALCQGQRGIASVLMTNGLIQSTKGFLALNNISSGKEASALFVTIQVESLRIWRVILGYGLDFHSFGYLFPLLCGLLQKPLDASIALKSALFAALEAFCGLGAVHEAQHYFNQIGFYLTEATDEAMRLLRSLSTLNDDKTAVFLATVLRFLTAASAHVIKYNLDRGGHLKVFKLIQSRDATRNFLAQLNDTVAKRELLVAIVCFHRQVVTNGLISDDLDDDEVIHTFSRQVNGLLLAAMTSALSSASSKFSLSLLQACELAFLLGQQIGDVTTEFVQSMYRQVLILVERLGSGGEYLVARLFAEVVFHPRVLLLLNVFHEEAEARRMSHLLIPIYQALVHTAHTHETHSALIFTTASTGDKVSHHLRLPPDERTYIPSNLPLPKFWIVCPLSRMEYGSTGNGTADPTRSQSDEMKLIVSATCRFLFELERLAPQIASMVELRPEDQLFHLLHVFFAGSDVLFDDHVDAALGQVLPKLVHPLLHSPVDSRVFYEGIVRNLKCIQSFESGEELHPSLNQPAPCFTSEEQLVLTFVEKLVSEFTATSFGNPHFAHCMTLFMTCDLPLELRKFVWKELQDAHLLHTLAPFEGLSSQLFQRCTLPNTRHADAHLLQWMQQAVCTNHISPSKGAFAYSLAIHFLVAYLFPEGEKGTLNAVRQQLAQTLGAQASPGIWRHLLSYYVSKNSALLTASEQGPILSTRVDTLRTQAAWTSDQVFAFETTVALLENAANT</sequence>
<keyword evidence="2" id="KW-1185">Reference proteome</keyword>
<evidence type="ECO:0000313" key="1">
    <source>
        <dbReference type="EMBL" id="KAI9916348.1"/>
    </source>
</evidence>
<reference evidence="1 2" key="1">
    <citation type="journal article" date="2022" name="bioRxiv">
        <title>The genome of the oomycete Peronosclerospora sorghi, a cosmopolitan pathogen of maize and sorghum, is inflated with dispersed pseudogenes.</title>
        <authorList>
            <person name="Fletcher K."/>
            <person name="Martin F."/>
            <person name="Isakeit T."/>
            <person name="Cavanaugh K."/>
            <person name="Magill C."/>
            <person name="Michelmore R."/>
        </authorList>
    </citation>
    <scope>NUCLEOTIDE SEQUENCE [LARGE SCALE GENOMIC DNA]</scope>
    <source>
        <strain evidence="1">P6</strain>
    </source>
</reference>
<name>A0ACC0WE12_9STRA</name>
<comment type="caution">
    <text evidence="1">The sequence shown here is derived from an EMBL/GenBank/DDBJ whole genome shotgun (WGS) entry which is preliminary data.</text>
</comment>
<organism evidence="1 2">
    <name type="scientific">Peronosclerospora sorghi</name>
    <dbReference type="NCBI Taxonomy" id="230839"/>
    <lineage>
        <taxon>Eukaryota</taxon>
        <taxon>Sar</taxon>
        <taxon>Stramenopiles</taxon>
        <taxon>Oomycota</taxon>
        <taxon>Peronosporomycetes</taxon>
        <taxon>Peronosporales</taxon>
        <taxon>Peronosporaceae</taxon>
        <taxon>Peronosclerospora</taxon>
    </lineage>
</organism>
<gene>
    <name evidence="1" type="ORF">PsorP6_018149</name>
</gene>
<proteinExistence type="predicted"/>
<dbReference type="EMBL" id="CM047581">
    <property type="protein sequence ID" value="KAI9916348.1"/>
    <property type="molecule type" value="Genomic_DNA"/>
</dbReference>
<dbReference type="Proteomes" id="UP001163321">
    <property type="component" value="Chromosome 2"/>
</dbReference>
<evidence type="ECO:0000313" key="2">
    <source>
        <dbReference type="Proteomes" id="UP001163321"/>
    </source>
</evidence>
<protein>
    <submittedName>
        <fullName evidence="1">Uncharacterized protein</fullName>
    </submittedName>
</protein>